<dbReference type="InterPro" id="IPR008422">
    <property type="entry name" value="KN_HD"/>
</dbReference>
<keyword evidence="9" id="KW-1185">Reference proteome</keyword>
<feature type="compositionally biased region" description="Basic and acidic residues" evidence="6">
    <location>
        <begin position="226"/>
        <end position="237"/>
    </location>
</feature>
<feature type="DNA-binding region" description="Homeobox" evidence="5">
    <location>
        <begin position="41"/>
        <end position="110"/>
    </location>
</feature>
<dbReference type="InterPro" id="IPR001356">
    <property type="entry name" value="HD"/>
</dbReference>
<dbReference type="GO" id="GO:0003677">
    <property type="term" value="F:DNA binding"/>
    <property type="evidence" value="ECO:0007669"/>
    <property type="project" value="UniProtKB-UniRule"/>
</dbReference>
<sequence>MKASLQPPRYPSVLQGHRDTPALLEPSDISSNVLDKQKRSSRRSKTSSNHKPISTIARLCYPFFLEHLDYPYPTNDEKENIVKKANNPDISISSVSDWFINARRRWGWVDICNRYFNGDAKLTSDTCARVLNRPIPDPTIDPVLRGEILDMKERLQAWHDGKTQVSDWAVALCELLESFTLEEKTLIEMAYTELSHPNNPPKSRKATAASKRKGLTDTPQTPQYELHPDGDDLGEHSELASDVSSLYGSYDLDDSQLESFGTVSLAGEKRKQPELEDDEEPLWSFPGFGYRQMSDASSITSTIGRTPSLTWSEFDEERPYKRNRSESFSSLGEFTNESALGLTTSTPQTTLCNPAYSFTFTSSIQPIEASPKLKFGFNSNTIDIPSALVEAGKKRSHEECEESVQNEEEPKTKRPCTSEDHVTITTAEHIDWTAFADLAGFLQQEGQANSSSSSEWQFDFTTSNPLPMAEVVAPEGETLEVDFYNQWTTETSGDDSVMCLDSEALLKLFEITEPEVPGQVLQMTEQIPEDPATTSQFIPLDPVSPASFGETAGEPITPSDVQAPIIEIAQPSDFGDEEESMPARPAFTAWPVDLSAWLVTPPQDQSSIETESVQDSAGVSMYIKQENVKRSQQLASSPSGILPSSFDVVNTSPLRTLEQKALILEKKLALERELLDLERQLQSSS</sequence>
<keyword evidence="3 5" id="KW-0371">Homeobox</keyword>
<evidence type="ECO:0000313" key="8">
    <source>
        <dbReference type="EMBL" id="KIJ27401.1"/>
    </source>
</evidence>
<feature type="region of interest" description="Disordered" evidence="6">
    <location>
        <begin position="393"/>
        <end position="418"/>
    </location>
</feature>
<feature type="region of interest" description="Disordered" evidence="6">
    <location>
        <begin position="1"/>
        <end position="50"/>
    </location>
</feature>
<keyword evidence="4 5" id="KW-0539">Nucleus</keyword>
<evidence type="ECO:0000256" key="2">
    <source>
        <dbReference type="ARBA" id="ARBA00023125"/>
    </source>
</evidence>
<feature type="compositionally biased region" description="Basic and acidic residues" evidence="6">
    <location>
        <begin position="408"/>
        <end position="418"/>
    </location>
</feature>
<accession>A0A0C9UPM6</accession>
<dbReference type="PROSITE" id="PS50071">
    <property type="entry name" value="HOMEOBOX_2"/>
    <property type="match status" value="1"/>
</dbReference>
<evidence type="ECO:0000256" key="6">
    <source>
        <dbReference type="SAM" id="MobiDB-lite"/>
    </source>
</evidence>
<proteinExistence type="inferred from homology"/>
<evidence type="ECO:0000256" key="5">
    <source>
        <dbReference type="PROSITE-ProRule" id="PRU00108"/>
    </source>
</evidence>
<feature type="domain" description="Homeobox" evidence="7">
    <location>
        <begin position="39"/>
        <end position="109"/>
    </location>
</feature>
<dbReference type="InterPro" id="IPR009057">
    <property type="entry name" value="Homeodomain-like_sf"/>
</dbReference>
<feature type="region of interest" description="Disordered" evidence="6">
    <location>
        <begin position="192"/>
        <end position="237"/>
    </location>
</feature>
<dbReference type="AlphaFoldDB" id="A0A0C9UPM6"/>
<evidence type="ECO:0000259" key="7">
    <source>
        <dbReference type="PROSITE" id="PS50071"/>
    </source>
</evidence>
<dbReference type="Proteomes" id="UP000054279">
    <property type="component" value="Unassembled WGS sequence"/>
</dbReference>
<protein>
    <recommendedName>
        <fullName evidence="7">Homeobox domain-containing protein</fullName>
    </recommendedName>
</protein>
<dbReference type="HOGENOM" id="CLU_401788_0_0_1"/>
<evidence type="ECO:0000256" key="4">
    <source>
        <dbReference type="ARBA" id="ARBA00023242"/>
    </source>
</evidence>
<dbReference type="EMBL" id="KN837337">
    <property type="protein sequence ID" value="KIJ27401.1"/>
    <property type="molecule type" value="Genomic_DNA"/>
</dbReference>
<feature type="compositionally biased region" description="Basic residues" evidence="6">
    <location>
        <begin position="202"/>
        <end position="213"/>
    </location>
</feature>
<dbReference type="GO" id="GO:0005634">
    <property type="term" value="C:nucleus"/>
    <property type="evidence" value="ECO:0007669"/>
    <property type="project" value="UniProtKB-SubCell"/>
</dbReference>
<name>A0A0C9UPM6_SPHS4</name>
<evidence type="ECO:0000313" key="9">
    <source>
        <dbReference type="Proteomes" id="UP000054279"/>
    </source>
</evidence>
<dbReference type="OrthoDB" id="250329at2759"/>
<dbReference type="CDD" id="cd00086">
    <property type="entry name" value="homeodomain"/>
    <property type="match status" value="1"/>
</dbReference>
<evidence type="ECO:0000256" key="1">
    <source>
        <dbReference type="ARBA" id="ARBA00005800"/>
    </source>
</evidence>
<reference evidence="8 9" key="1">
    <citation type="submission" date="2014-06" db="EMBL/GenBank/DDBJ databases">
        <title>Evolutionary Origins and Diversification of the Mycorrhizal Mutualists.</title>
        <authorList>
            <consortium name="DOE Joint Genome Institute"/>
            <consortium name="Mycorrhizal Genomics Consortium"/>
            <person name="Kohler A."/>
            <person name="Kuo A."/>
            <person name="Nagy L.G."/>
            <person name="Floudas D."/>
            <person name="Copeland A."/>
            <person name="Barry K.W."/>
            <person name="Cichocki N."/>
            <person name="Veneault-Fourrey C."/>
            <person name="LaButti K."/>
            <person name="Lindquist E.A."/>
            <person name="Lipzen A."/>
            <person name="Lundell T."/>
            <person name="Morin E."/>
            <person name="Murat C."/>
            <person name="Riley R."/>
            <person name="Ohm R."/>
            <person name="Sun H."/>
            <person name="Tunlid A."/>
            <person name="Henrissat B."/>
            <person name="Grigoriev I.V."/>
            <person name="Hibbett D.S."/>
            <person name="Martin F."/>
        </authorList>
    </citation>
    <scope>NUCLEOTIDE SEQUENCE [LARGE SCALE GENOMIC DNA]</scope>
    <source>
        <strain evidence="8 9">SS14</strain>
    </source>
</reference>
<dbReference type="Pfam" id="PF05920">
    <property type="entry name" value="Homeobox_KN"/>
    <property type="match status" value="1"/>
</dbReference>
<dbReference type="GO" id="GO:0006355">
    <property type="term" value="P:regulation of DNA-templated transcription"/>
    <property type="evidence" value="ECO:0007669"/>
    <property type="project" value="InterPro"/>
</dbReference>
<keyword evidence="2 5" id="KW-0238">DNA-binding</keyword>
<organism evidence="8 9">
    <name type="scientific">Sphaerobolus stellatus (strain SS14)</name>
    <dbReference type="NCBI Taxonomy" id="990650"/>
    <lineage>
        <taxon>Eukaryota</taxon>
        <taxon>Fungi</taxon>
        <taxon>Dikarya</taxon>
        <taxon>Basidiomycota</taxon>
        <taxon>Agaricomycotina</taxon>
        <taxon>Agaricomycetes</taxon>
        <taxon>Phallomycetidae</taxon>
        <taxon>Geastrales</taxon>
        <taxon>Sphaerobolaceae</taxon>
        <taxon>Sphaerobolus</taxon>
    </lineage>
</organism>
<comment type="subcellular location">
    <subcellularLocation>
        <location evidence="5">Nucleus</location>
    </subcellularLocation>
</comment>
<evidence type="ECO:0000256" key="3">
    <source>
        <dbReference type="ARBA" id="ARBA00023155"/>
    </source>
</evidence>
<gene>
    <name evidence="8" type="ORF">M422DRAFT_784937</name>
</gene>
<comment type="similarity">
    <text evidence="1">Belongs to the TALE/M-ATYP homeobox family.</text>
</comment>
<dbReference type="SUPFAM" id="SSF46689">
    <property type="entry name" value="Homeodomain-like"/>
    <property type="match status" value="1"/>
</dbReference>
<dbReference type="Gene3D" id="1.10.10.60">
    <property type="entry name" value="Homeodomain-like"/>
    <property type="match status" value="1"/>
</dbReference>